<evidence type="ECO:0000256" key="6">
    <source>
        <dbReference type="ARBA" id="ARBA00022989"/>
    </source>
</evidence>
<keyword evidence="6 11" id="KW-1133">Transmembrane helix</keyword>
<dbReference type="OrthoDB" id="9780552at2"/>
<dbReference type="STRING" id="247279.NIES1031_11250"/>
<dbReference type="AlphaFoldDB" id="A0A1U7HRY8"/>
<evidence type="ECO:0000256" key="9">
    <source>
        <dbReference type="RuleBase" id="RU003945"/>
    </source>
</evidence>
<evidence type="ECO:0000256" key="5">
    <source>
        <dbReference type="ARBA" id="ARBA00022927"/>
    </source>
</evidence>
<evidence type="ECO:0000256" key="10">
    <source>
        <dbReference type="SAM" id="MobiDB-lite"/>
    </source>
</evidence>
<dbReference type="GO" id="GO:0015031">
    <property type="term" value="P:protein transport"/>
    <property type="evidence" value="ECO:0007669"/>
    <property type="project" value="UniProtKB-KW"/>
</dbReference>
<evidence type="ECO:0000256" key="7">
    <source>
        <dbReference type="ARBA" id="ARBA00023136"/>
    </source>
</evidence>
<keyword evidence="4 9" id="KW-0812">Transmembrane</keyword>
<dbReference type="EMBL" id="MRCC01000008">
    <property type="protein sequence ID" value="OKH26337.1"/>
    <property type="molecule type" value="Genomic_DNA"/>
</dbReference>
<dbReference type="GO" id="GO:0032977">
    <property type="term" value="F:membrane insertase activity"/>
    <property type="evidence" value="ECO:0007669"/>
    <property type="project" value="InterPro"/>
</dbReference>
<evidence type="ECO:0000256" key="8">
    <source>
        <dbReference type="ARBA" id="ARBA00023186"/>
    </source>
</evidence>
<keyword evidence="3" id="KW-1003">Cell membrane</keyword>
<organism evidence="13 14">
    <name type="scientific">Chroogloeocystis siderophila 5.2 s.c.1</name>
    <dbReference type="NCBI Taxonomy" id="247279"/>
    <lineage>
        <taxon>Bacteria</taxon>
        <taxon>Bacillati</taxon>
        <taxon>Cyanobacteriota</taxon>
        <taxon>Cyanophyceae</taxon>
        <taxon>Oscillatoriophycideae</taxon>
        <taxon>Chroococcales</taxon>
        <taxon>Chroococcaceae</taxon>
        <taxon>Chroogloeocystis</taxon>
    </lineage>
</organism>
<name>A0A1U7HRY8_9CHRO</name>
<evidence type="ECO:0000256" key="1">
    <source>
        <dbReference type="ARBA" id="ARBA00004429"/>
    </source>
</evidence>
<evidence type="ECO:0000313" key="14">
    <source>
        <dbReference type="Proteomes" id="UP000185984"/>
    </source>
</evidence>
<reference evidence="13 14" key="1">
    <citation type="submission" date="2016-11" db="EMBL/GenBank/DDBJ databases">
        <title>Draft Genome Sequences of Nine Cyanobacterial Strains from Diverse Habitats.</title>
        <authorList>
            <person name="Zhu T."/>
            <person name="Hou S."/>
            <person name="Lu X."/>
            <person name="Hess W.R."/>
        </authorList>
    </citation>
    <scope>NUCLEOTIDE SEQUENCE [LARGE SCALE GENOMIC DNA]</scope>
    <source>
        <strain evidence="13 14">5.2 s.c.1</strain>
    </source>
</reference>
<dbReference type="NCBIfam" id="NF002734">
    <property type="entry name" value="PRK02654.1"/>
    <property type="match status" value="1"/>
</dbReference>
<sequence length="381" mass="41907">MDFGIGFLSNNVMLPILDFFYGIVPSYGLAIVALTLVIRFALYPLSAGSIRNMRRTRITQPLMQKRVKEIQERHKDNPAKLQEEMSAVYKEFGNPLSGCLPVLLQMPVLFALFATLRGSPFSDVNYTVNLQILPQEQIERIQPKAFATSPQNIYIADGEHYRISAILPSGNNLAVGEKTKIEFQTVEGKPLQELVAQHPESSITPHWKITKGQERVQIDEAGNITALQPGDATIQGTIPGIASEKGFLFIDALGRVGAFDADGTIHWDIVAMVIGFGLSLYLNQVLSGQGASGNPQQDTVNKITPVIFSGMFLFFPLPAGVLMYMLIANIFQTLQTFIVSREPLPENLQKIVAASETKESEAKGRESLPFEPGRSKKKASG</sequence>
<feature type="transmembrane region" description="Helical" evidence="11">
    <location>
        <begin position="20"/>
        <end position="45"/>
    </location>
</feature>
<feature type="compositionally biased region" description="Basic and acidic residues" evidence="10">
    <location>
        <begin position="356"/>
        <end position="368"/>
    </location>
</feature>
<dbReference type="InterPro" id="IPR028055">
    <property type="entry name" value="YidC/Oxa/ALB_C"/>
</dbReference>
<dbReference type="PANTHER" id="PTHR12428:SF65">
    <property type="entry name" value="CYTOCHROME C OXIDASE ASSEMBLY PROTEIN COX18, MITOCHONDRIAL"/>
    <property type="match status" value="1"/>
</dbReference>
<keyword evidence="2" id="KW-0813">Transport</keyword>
<gene>
    <name evidence="13" type="ORF">NIES1031_11250</name>
</gene>
<dbReference type="InterPro" id="IPR047196">
    <property type="entry name" value="YidC_ALB_C"/>
</dbReference>
<comment type="similarity">
    <text evidence="9">Belongs to the OXA1/ALB3/YidC family.</text>
</comment>
<protein>
    <submittedName>
        <fullName evidence="13">Membrane protein insertase YidC</fullName>
    </submittedName>
</protein>
<dbReference type="PANTHER" id="PTHR12428">
    <property type="entry name" value="OXA1"/>
    <property type="match status" value="1"/>
</dbReference>
<evidence type="ECO:0000259" key="12">
    <source>
        <dbReference type="Pfam" id="PF02096"/>
    </source>
</evidence>
<feature type="transmembrane region" description="Helical" evidence="11">
    <location>
        <begin position="265"/>
        <end position="286"/>
    </location>
</feature>
<keyword evidence="8" id="KW-0143">Chaperone</keyword>
<evidence type="ECO:0000256" key="3">
    <source>
        <dbReference type="ARBA" id="ARBA00022475"/>
    </source>
</evidence>
<evidence type="ECO:0000256" key="2">
    <source>
        <dbReference type="ARBA" id="ARBA00022448"/>
    </source>
</evidence>
<dbReference type="Proteomes" id="UP000185984">
    <property type="component" value="Unassembled WGS sequence"/>
</dbReference>
<feature type="domain" description="Membrane insertase YidC/Oxa/ALB C-terminal" evidence="12">
    <location>
        <begin position="27"/>
        <end position="340"/>
    </location>
</feature>
<dbReference type="RefSeq" id="WP_073549480.1">
    <property type="nucleotide sequence ID" value="NZ_CAWMVK010000042.1"/>
</dbReference>
<evidence type="ECO:0000313" key="13">
    <source>
        <dbReference type="EMBL" id="OKH26337.1"/>
    </source>
</evidence>
<keyword evidence="7 11" id="KW-0472">Membrane</keyword>
<dbReference type="Pfam" id="PF02096">
    <property type="entry name" value="60KD_IMP"/>
    <property type="match status" value="1"/>
</dbReference>
<feature type="transmembrane region" description="Helical" evidence="11">
    <location>
        <begin position="306"/>
        <end position="331"/>
    </location>
</feature>
<proteinExistence type="inferred from homology"/>
<comment type="caution">
    <text evidence="13">The sequence shown here is derived from an EMBL/GenBank/DDBJ whole genome shotgun (WGS) entry which is preliminary data.</text>
</comment>
<dbReference type="GO" id="GO:0005886">
    <property type="term" value="C:plasma membrane"/>
    <property type="evidence" value="ECO:0007669"/>
    <property type="project" value="UniProtKB-SubCell"/>
</dbReference>
<dbReference type="InterPro" id="IPR001708">
    <property type="entry name" value="YidC/ALB3/OXA1/COX18"/>
</dbReference>
<evidence type="ECO:0000256" key="11">
    <source>
        <dbReference type="SAM" id="Phobius"/>
    </source>
</evidence>
<keyword evidence="5" id="KW-0653">Protein transport</keyword>
<dbReference type="GO" id="GO:0051205">
    <property type="term" value="P:protein insertion into membrane"/>
    <property type="evidence" value="ECO:0007669"/>
    <property type="project" value="TreeGrafter"/>
</dbReference>
<keyword evidence="14" id="KW-1185">Reference proteome</keyword>
<dbReference type="NCBIfam" id="TIGR03592">
    <property type="entry name" value="yidC_oxa1_cterm"/>
    <property type="match status" value="1"/>
</dbReference>
<dbReference type="CDD" id="cd20070">
    <property type="entry name" value="5TM_YidC_Alb3"/>
    <property type="match status" value="1"/>
</dbReference>
<comment type="subcellular location">
    <subcellularLocation>
        <location evidence="1">Cell inner membrane</location>
        <topology evidence="1">Multi-pass membrane protein</topology>
    </subcellularLocation>
    <subcellularLocation>
        <location evidence="9">Membrane</location>
        <topology evidence="9">Multi-pass membrane protein</topology>
    </subcellularLocation>
</comment>
<evidence type="ECO:0000256" key="4">
    <source>
        <dbReference type="ARBA" id="ARBA00022692"/>
    </source>
</evidence>
<feature type="region of interest" description="Disordered" evidence="10">
    <location>
        <begin position="355"/>
        <end position="381"/>
    </location>
</feature>
<accession>A0A1U7HRY8</accession>